<gene>
    <name evidence="13" type="primary">gspK</name>
    <name evidence="13" type="ORF">JJB97_12335</name>
</gene>
<evidence type="ECO:0000256" key="9">
    <source>
        <dbReference type="ARBA" id="ARBA00023136"/>
    </source>
</evidence>
<proteinExistence type="inferred from homology"/>
<dbReference type="PANTHER" id="PTHR38831">
    <property type="entry name" value="TYPE II SECRETION SYSTEM PROTEIN K"/>
    <property type="match status" value="1"/>
</dbReference>
<dbReference type="EMBL" id="JAEPBH010000031">
    <property type="protein sequence ID" value="MBK4716098.1"/>
    <property type="molecule type" value="Genomic_DNA"/>
</dbReference>
<evidence type="ECO:0000256" key="3">
    <source>
        <dbReference type="ARBA" id="ARBA00022448"/>
    </source>
</evidence>
<evidence type="ECO:0000256" key="4">
    <source>
        <dbReference type="ARBA" id="ARBA00022475"/>
    </source>
</evidence>
<keyword evidence="8" id="KW-1133">Transmembrane helix</keyword>
<dbReference type="InterPro" id="IPR038072">
    <property type="entry name" value="GspK_central_sf"/>
</dbReference>
<dbReference type="AlphaFoldDB" id="A0A8K0V640"/>
<dbReference type="Gene3D" id="3.30.1300.30">
    <property type="entry name" value="GSPII I/J protein-like"/>
    <property type="match status" value="1"/>
</dbReference>
<dbReference type="NCBIfam" id="NF037980">
    <property type="entry name" value="T2SS_GspK"/>
    <property type="match status" value="1"/>
</dbReference>
<dbReference type="GO" id="GO:0005886">
    <property type="term" value="C:plasma membrane"/>
    <property type="evidence" value="ECO:0007669"/>
    <property type="project" value="UniProtKB-SubCell"/>
</dbReference>
<sequence length="306" mass="34140">MKQRGMALLSVLLLLAVMVALAAVATERWFFSFHYGLRQHQRLQGRWFAAGAQAVAGGLLRLDALDDARHTHLSQRWATSGENLPVATGQLHMRIDDAQACFNLNALEDDGARDVFIRLLTLSGIDAPQAQSIAAAAADWIGEGDEPRAGGAKDSEYAALTPPYLTAQQPMWSVSELRQVRGVSAEIWRTLRPLLCALPVKTLAINVNTVMPAHWILLAALAEDISEEDVRRWLAQRPATGWDTLEAAFGGLKSLAGQRRFITLNSDYFHVRITTRMDDAWYRQRSLLQRSGGRINVLWRQQEMEE</sequence>
<feature type="domain" description="T2SS protein K second SAM-like" evidence="11">
    <location>
        <begin position="205"/>
        <end position="249"/>
    </location>
</feature>
<dbReference type="SUPFAM" id="SSF54523">
    <property type="entry name" value="Pili subunits"/>
    <property type="match status" value="1"/>
</dbReference>
<keyword evidence="5 10" id="KW-0997">Cell inner membrane</keyword>
<accession>A0A8K0V640</accession>
<dbReference type="InterPro" id="IPR049179">
    <property type="entry name" value="T2SSK_SAM-like_2nd"/>
</dbReference>
<evidence type="ECO:0000256" key="7">
    <source>
        <dbReference type="ARBA" id="ARBA00022927"/>
    </source>
</evidence>
<comment type="subcellular location">
    <subcellularLocation>
        <location evidence="1 10">Cell inner membrane</location>
    </subcellularLocation>
</comment>
<evidence type="ECO:0000259" key="11">
    <source>
        <dbReference type="Pfam" id="PF03934"/>
    </source>
</evidence>
<evidence type="ECO:0000259" key="12">
    <source>
        <dbReference type="Pfam" id="PF21687"/>
    </source>
</evidence>
<keyword evidence="9 10" id="KW-0472">Membrane</keyword>
<dbReference type="GO" id="GO:0009306">
    <property type="term" value="P:protein secretion"/>
    <property type="evidence" value="ECO:0007669"/>
    <property type="project" value="InterPro"/>
</dbReference>
<reference evidence="13" key="1">
    <citation type="submission" date="2021-01" db="EMBL/GenBank/DDBJ databases">
        <title>Intestinitalea alba gen. nov., sp. nov., a novel genus of the family Enterobacteriaceae, isolated from the gut of the plastic-eating mealworm Tenebrio molitor L.</title>
        <authorList>
            <person name="Yang Y."/>
        </authorList>
    </citation>
    <scope>NUCLEOTIDE SEQUENCE</scope>
    <source>
        <strain evidence="13">BIT-L3</strain>
    </source>
</reference>
<evidence type="ECO:0000256" key="8">
    <source>
        <dbReference type="ARBA" id="ARBA00022989"/>
    </source>
</evidence>
<keyword evidence="6" id="KW-0812">Transmembrane</keyword>
<feature type="domain" description="T2SS protein K first SAM-like" evidence="12">
    <location>
        <begin position="100"/>
        <end position="199"/>
    </location>
</feature>
<dbReference type="InterPro" id="IPR049031">
    <property type="entry name" value="T2SSK_SAM-like_1st"/>
</dbReference>
<evidence type="ECO:0000256" key="2">
    <source>
        <dbReference type="ARBA" id="ARBA00007246"/>
    </source>
</evidence>
<dbReference type="PANTHER" id="PTHR38831:SF1">
    <property type="entry name" value="TYPE II SECRETION SYSTEM PROTEIN K-RELATED"/>
    <property type="match status" value="1"/>
</dbReference>
<dbReference type="InterPro" id="IPR005628">
    <property type="entry name" value="GspK"/>
</dbReference>
<keyword evidence="14" id="KW-1185">Reference proteome</keyword>
<evidence type="ECO:0000256" key="10">
    <source>
        <dbReference type="PIRNR" id="PIRNR002786"/>
    </source>
</evidence>
<evidence type="ECO:0000313" key="13">
    <source>
        <dbReference type="EMBL" id="MBK4716098.1"/>
    </source>
</evidence>
<dbReference type="Pfam" id="PF21687">
    <property type="entry name" value="T2SSK_1st"/>
    <property type="match status" value="1"/>
</dbReference>
<dbReference type="InterPro" id="IPR045584">
    <property type="entry name" value="Pilin-like"/>
</dbReference>
<comment type="caution">
    <text evidence="13">The sequence shown here is derived from an EMBL/GenBank/DDBJ whole genome shotgun (WGS) entry which is preliminary data.</text>
</comment>
<dbReference type="Gene3D" id="1.10.40.60">
    <property type="entry name" value="EpsJ-like"/>
    <property type="match status" value="2"/>
</dbReference>
<dbReference type="Pfam" id="PF03934">
    <property type="entry name" value="T2SSK"/>
    <property type="match status" value="1"/>
</dbReference>
<keyword evidence="3 10" id="KW-0813">Transport</keyword>
<keyword evidence="7" id="KW-0653">Protein transport</keyword>
<name>A0A8K0V640_9ENTR</name>
<evidence type="ECO:0000256" key="6">
    <source>
        <dbReference type="ARBA" id="ARBA00022692"/>
    </source>
</evidence>
<dbReference type="PIRSF" id="PIRSF002786">
    <property type="entry name" value="XcpX"/>
    <property type="match status" value="1"/>
</dbReference>
<evidence type="ECO:0000256" key="5">
    <source>
        <dbReference type="ARBA" id="ARBA00022519"/>
    </source>
</evidence>
<keyword evidence="4 10" id="KW-1003">Cell membrane</keyword>
<comment type="similarity">
    <text evidence="2 10">Belongs to the GSP K family.</text>
</comment>
<evidence type="ECO:0000313" key="14">
    <source>
        <dbReference type="Proteomes" id="UP000659047"/>
    </source>
</evidence>
<dbReference type="RefSeq" id="WP_238714313.1">
    <property type="nucleotide sequence ID" value="NZ_JAEPBH010000031.1"/>
</dbReference>
<dbReference type="Proteomes" id="UP000659047">
    <property type="component" value="Unassembled WGS sequence"/>
</dbReference>
<protein>
    <recommendedName>
        <fullName evidence="10">Type II secretion system protein K</fullName>
    </recommendedName>
</protein>
<dbReference type="SUPFAM" id="SSF158544">
    <property type="entry name" value="GspK insert domain-like"/>
    <property type="match status" value="2"/>
</dbReference>
<evidence type="ECO:0000256" key="1">
    <source>
        <dbReference type="ARBA" id="ARBA00004533"/>
    </source>
</evidence>
<organism evidence="13 14">
    <name type="scientific">Tenebrionibacter intestinalis</name>
    <dbReference type="NCBI Taxonomy" id="2799638"/>
    <lineage>
        <taxon>Bacteria</taxon>
        <taxon>Pseudomonadati</taxon>
        <taxon>Pseudomonadota</taxon>
        <taxon>Gammaproteobacteria</taxon>
        <taxon>Enterobacterales</taxon>
        <taxon>Enterobacteriaceae</taxon>
        <taxon>Tenebrionibacter/Tenebrionicola group</taxon>
        <taxon>Tenebrionibacter</taxon>
    </lineage>
</organism>